<dbReference type="EC" id="6.1.1.5" evidence="15"/>
<keyword evidence="11 15" id="KW-0648">Protein biosynthesis</keyword>
<dbReference type="HAMAP" id="MF_02003">
    <property type="entry name" value="Ile_tRNA_synth_type2"/>
    <property type="match status" value="1"/>
</dbReference>
<dbReference type="Gene3D" id="3.40.50.620">
    <property type="entry name" value="HUPs"/>
    <property type="match status" value="2"/>
</dbReference>
<evidence type="ECO:0000256" key="9">
    <source>
        <dbReference type="ARBA" id="ARBA00022833"/>
    </source>
</evidence>
<dbReference type="Gene3D" id="1.10.730.10">
    <property type="entry name" value="Isoleucyl-tRNA Synthetase, Domain 1"/>
    <property type="match status" value="1"/>
</dbReference>
<dbReference type="InterPro" id="IPR033709">
    <property type="entry name" value="Anticodon_Ile_ABEc"/>
</dbReference>
<protein>
    <recommendedName>
        <fullName evidence="15">Isoleucine--tRNA ligase</fullName>
        <ecNumber evidence="15">6.1.1.5</ecNumber>
    </recommendedName>
    <alternativeName>
        <fullName evidence="15">Isoleucyl-tRNA synthetase</fullName>
        <shortName evidence="15">IleRS</shortName>
    </alternativeName>
</protein>
<dbReference type="GO" id="GO:0002161">
    <property type="term" value="F:aminoacyl-tRNA deacylase activity"/>
    <property type="evidence" value="ECO:0007669"/>
    <property type="project" value="InterPro"/>
</dbReference>
<dbReference type="Gene3D" id="3.90.740.10">
    <property type="entry name" value="Valyl/Leucyl/Isoleucyl-tRNA synthetase, editing domain"/>
    <property type="match status" value="1"/>
</dbReference>
<dbReference type="Pfam" id="PF00133">
    <property type="entry name" value="tRNA-synt_1"/>
    <property type="match status" value="1"/>
</dbReference>
<dbReference type="FunFam" id="3.40.50.620:FF:000063">
    <property type="entry name" value="Isoleucine--tRNA ligase"/>
    <property type="match status" value="1"/>
</dbReference>
<evidence type="ECO:0000256" key="5">
    <source>
        <dbReference type="ARBA" id="ARBA00022490"/>
    </source>
</evidence>
<dbReference type="CDD" id="cd07961">
    <property type="entry name" value="Anticodon_Ia_Ile_ABEc"/>
    <property type="match status" value="1"/>
</dbReference>
<dbReference type="RefSeq" id="WP_272734735.1">
    <property type="nucleotide sequence ID" value="NZ_CP116942.1"/>
</dbReference>
<evidence type="ECO:0000256" key="14">
    <source>
        <dbReference type="ARBA" id="ARBA00048359"/>
    </source>
</evidence>
<dbReference type="PRINTS" id="PR00984">
    <property type="entry name" value="TRNASYNTHILE"/>
</dbReference>
<evidence type="ECO:0000256" key="2">
    <source>
        <dbReference type="ARBA" id="ARBA00004496"/>
    </source>
</evidence>
<dbReference type="Proteomes" id="UP001216390">
    <property type="component" value="Chromosome"/>
</dbReference>
<dbReference type="GO" id="GO:0000049">
    <property type="term" value="F:tRNA binding"/>
    <property type="evidence" value="ECO:0007669"/>
    <property type="project" value="InterPro"/>
</dbReference>
<feature type="binding site" evidence="15">
    <location>
        <position position="596"/>
    </location>
    <ligand>
        <name>ATP</name>
        <dbReference type="ChEBI" id="CHEBI:30616"/>
    </ligand>
</feature>
<dbReference type="SUPFAM" id="SSF52374">
    <property type="entry name" value="Nucleotidylyl transferase"/>
    <property type="match status" value="1"/>
</dbReference>
<keyword evidence="12 15" id="KW-0030">Aminoacyl-tRNA synthetase</keyword>
<dbReference type="GO" id="GO:0008270">
    <property type="term" value="F:zinc ion binding"/>
    <property type="evidence" value="ECO:0007669"/>
    <property type="project" value="UniProtKB-UniRule"/>
</dbReference>
<dbReference type="InterPro" id="IPR009008">
    <property type="entry name" value="Val/Leu/Ile-tRNA-synth_edit"/>
</dbReference>
<comment type="cofactor">
    <cofactor evidence="1 15">
        <name>Zn(2+)</name>
        <dbReference type="ChEBI" id="CHEBI:29105"/>
    </cofactor>
</comment>
<evidence type="ECO:0000259" key="16">
    <source>
        <dbReference type="Pfam" id="PF00133"/>
    </source>
</evidence>
<sequence length="1034" mass="114888">MPFGPVDPALDLVALEERTLARWEADDIPARVRESRPDGEPWTFYEGPPTANGRPGLHHVWARVFKDLYPRFQTMRGRKVPRKGGWDCHGLPVELAVEKELGLHNKHEIEAYGIAEFNARCRASVQRYVEDWTSLTRRSGTWIDTDDAYWTLDDAYVESVWWLVRQMWERGLLYEGHRVSPYCGRCGTALSSHEVAQGYQDVVDRAAWVRLPITDGPEAVAGADLVVWTTTPWTLVSHVAAAVGPDIAYVRVRTGDGADLVMAEAARERRHPEAEVVARLTGAELVGTRYRRPFDVLELDERGQRVVAADFVTTDDGSGIVHLAPAFGEDDSRVGRAEDLPVLNPVDADAAFDATVPAYAGRFVRDADDDIIADLEARGLLLAAEPYEHSYPHCWRCGTPLIYWAKTSWFARTEASRDALLRENERIGWHPEHIKHGRFGKWLGSNIDWALSRDRYWGTPLPVWRCDDGHDTCIGSVAELSERAGRDLSSLDLHRPYVDEITFPCPECAEEARRLPPVLDAWFDSGSMPSAQQHHLGGDGLPAAFPADFICEAIDQTRGWFYSLLAVNTLVFDRTPYRNVVCLGHIVDEEGRKMSKSKGNVIDPWDAFDRFGADGLRWYFFSAGQPWTPRRMFDDAIRESTRQTLITLWNVVGFFTTYADLDGWEPTGDDRPSPTHVLDRWVLGQLDATVTTVTEALEGFDALSGASRLATFVDDLSNWYVRRSRPRFWGAGDADAHATLHHCLVVTARLLAPFCPFLAEEVHTVLTGEDSVHLADWPTAPEAGEADRDLAEGMAVARRLVALGRAARTDAKVKVRQPLPRALLLHREGQLDDDLRAEVAAELNVKALEEVDTLSGLMTWEVLPNFRALGPRLGPRVPEVKAALAAADGTALRHQLEAEGAIEVAGERLTAEEVEVRARRHEAFALAEEGGWAVALDLAVDDDLRAEGLARELVRAVNDLRKEADLAIADRIVLRVGGDPEVVAAADAHRDRLARDTLATEVHLDEGGAIADGDDHVRRIDLDGSGAVVALRRA</sequence>
<dbReference type="FunFam" id="3.40.50.620:FF:000075">
    <property type="entry name" value="Isoleucine--tRNA ligase"/>
    <property type="match status" value="1"/>
</dbReference>
<evidence type="ECO:0000256" key="8">
    <source>
        <dbReference type="ARBA" id="ARBA00022741"/>
    </source>
</evidence>
<evidence type="ECO:0000256" key="6">
    <source>
        <dbReference type="ARBA" id="ARBA00022598"/>
    </source>
</evidence>
<dbReference type="PANTHER" id="PTHR42780">
    <property type="entry name" value="SOLEUCYL-TRNA SYNTHETASE"/>
    <property type="match status" value="1"/>
</dbReference>
<comment type="subunit">
    <text evidence="4 15">Monomer.</text>
</comment>
<dbReference type="Pfam" id="PF08264">
    <property type="entry name" value="Anticodon_1"/>
    <property type="match status" value="1"/>
</dbReference>
<dbReference type="InterPro" id="IPR002300">
    <property type="entry name" value="aa-tRNA-synth_Ia"/>
</dbReference>
<dbReference type="GO" id="GO:0005737">
    <property type="term" value="C:cytoplasm"/>
    <property type="evidence" value="ECO:0007669"/>
    <property type="project" value="UniProtKB-SubCell"/>
</dbReference>
<reference evidence="18" key="1">
    <citation type="submission" date="2023-01" db="EMBL/GenBank/DDBJ databases">
        <title>The diversity of Class Acidimicrobiia in South China Sea sediment environments and the proposal of Iamia marina sp. nov., a novel species of the genus Iamia.</title>
        <authorList>
            <person name="He Y."/>
            <person name="Tian X."/>
        </authorList>
    </citation>
    <scope>NUCLEOTIDE SEQUENCE</scope>
    <source>
        <strain evidence="18">DSM 19957</strain>
    </source>
</reference>
<keyword evidence="10 15" id="KW-0067">ATP-binding</keyword>
<proteinExistence type="inferred from homology"/>
<dbReference type="InterPro" id="IPR013155">
    <property type="entry name" value="M/V/L/I-tRNA-synth_anticd-bd"/>
</dbReference>
<comment type="similarity">
    <text evidence="3 15">Belongs to the class-I aminoacyl-tRNA synthetase family. IleS type 2 subfamily.</text>
</comment>
<evidence type="ECO:0000256" key="15">
    <source>
        <dbReference type="HAMAP-Rule" id="MF_02003"/>
    </source>
</evidence>
<dbReference type="InterPro" id="IPR009080">
    <property type="entry name" value="tRNAsynth_Ia_anticodon-bd"/>
</dbReference>
<keyword evidence="7 15" id="KW-0479">Metal-binding</keyword>
<evidence type="ECO:0000256" key="11">
    <source>
        <dbReference type="ARBA" id="ARBA00022917"/>
    </source>
</evidence>
<evidence type="ECO:0000256" key="3">
    <source>
        <dbReference type="ARBA" id="ARBA00007078"/>
    </source>
</evidence>
<keyword evidence="8 15" id="KW-0547">Nucleotide-binding</keyword>
<keyword evidence="19" id="KW-1185">Reference proteome</keyword>
<feature type="short sequence motif" description="'KMSKS' region" evidence="15">
    <location>
        <begin position="593"/>
        <end position="597"/>
    </location>
</feature>
<evidence type="ECO:0000256" key="4">
    <source>
        <dbReference type="ARBA" id="ARBA00011245"/>
    </source>
</evidence>
<accession>A0AAE9Y2V3</accession>
<keyword evidence="6 15" id="KW-0436">Ligase</keyword>
<feature type="domain" description="Aminoacyl-tRNA synthetase class Ia" evidence="16">
    <location>
        <begin position="20"/>
        <end position="622"/>
    </location>
</feature>
<evidence type="ECO:0000256" key="10">
    <source>
        <dbReference type="ARBA" id="ARBA00022840"/>
    </source>
</evidence>
<comment type="function">
    <text evidence="13 15">Catalyzes the attachment of isoleucine to tRNA(Ile). As IleRS can inadvertently accommodate and process structurally similar amino acids such as valine, to avoid such errors it has two additional distinct tRNA(Ile)-dependent editing activities. One activity is designated as 'pretransfer' editing and involves the hydrolysis of activated Val-AMP. The other activity is designated 'posttransfer' editing and involves deacylation of mischarged Val-tRNA(Ile).</text>
</comment>
<evidence type="ECO:0000256" key="1">
    <source>
        <dbReference type="ARBA" id="ARBA00001947"/>
    </source>
</evidence>
<dbReference type="GO" id="GO:0006428">
    <property type="term" value="P:isoleucyl-tRNA aminoacylation"/>
    <property type="evidence" value="ECO:0007669"/>
    <property type="project" value="UniProtKB-UniRule"/>
</dbReference>
<dbReference type="InterPro" id="IPR023586">
    <property type="entry name" value="Ile-tRNA-ligase_type2"/>
</dbReference>
<evidence type="ECO:0000313" key="18">
    <source>
        <dbReference type="EMBL" id="WCO65210.1"/>
    </source>
</evidence>
<gene>
    <name evidence="15 18" type="primary">ileS</name>
    <name evidence="18" type="ORF">PO878_11945</name>
</gene>
<feature type="domain" description="Methionyl/Valyl/Leucyl/Isoleucyl-tRNA synthetase anticodon-binding" evidence="17">
    <location>
        <begin position="679"/>
        <end position="820"/>
    </location>
</feature>
<dbReference type="GO" id="GO:0005524">
    <property type="term" value="F:ATP binding"/>
    <property type="evidence" value="ECO:0007669"/>
    <property type="project" value="UniProtKB-UniRule"/>
</dbReference>
<evidence type="ECO:0000259" key="17">
    <source>
        <dbReference type="Pfam" id="PF08264"/>
    </source>
</evidence>
<dbReference type="KEGG" id="ima:PO878_11945"/>
<comment type="catalytic activity">
    <reaction evidence="14 15">
        <text>tRNA(Ile) + L-isoleucine + ATP = L-isoleucyl-tRNA(Ile) + AMP + diphosphate</text>
        <dbReference type="Rhea" id="RHEA:11060"/>
        <dbReference type="Rhea" id="RHEA-COMP:9666"/>
        <dbReference type="Rhea" id="RHEA-COMP:9695"/>
        <dbReference type="ChEBI" id="CHEBI:30616"/>
        <dbReference type="ChEBI" id="CHEBI:33019"/>
        <dbReference type="ChEBI" id="CHEBI:58045"/>
        <dbReference type="ChEBI" id="CHEBI:78442"/>
        <dbReference type="ChEBI" id="CHEBI:78528"/>
        <dbReference type="ChEBI" id="CHEBI:456215"/>
        <dbReference type="EC" id="6.1.1.5"/>
    </reaction>
</comment>
<name>A0AAE9Y2V3_9ACTN</name>
<dbReference type="EMBL" id="CP116942">
    <property type="protein sequence ID" value="WCO65210.1"/>
    <property type="molecule type" value="Genomic_DNA"/>
</dbReference>
<dbReference type="PANTHER" id="PTHR42780:SF1">
    <property type="entry name" value="ISOLEUCINE--TRNA LIGASE, CYTOPLASMIC"/>
    <property type="match status" value="1"/>
</dbReference>
<dbReference type="SUPFAM" id="SSF47323">
    <property type="entry name" value="Anticodon-binding domain of a subclass of class I aminoacyl-tRNA synthetases"/>
    <property type="match status" value="1"/>
</dbReference>
<dbReference type="GO" id="GO:0004822">
    <property type="term" value="F:isoleucine-tRNA ligase activity"/>
    <property type="evidence" value="ECO:0007669"/>
    <property type="project" value="UniProtKB-UniRule"/>
</dbReference>
<dbReference type="AlphaFoldDB" id="A0AAE9Y2V3"/>
<evidence type="ECO:0000256" key="7">
    <source>
        <dbReference type="ARBA" id="ARBA00022723"/>
    </source>
</evidence>
<organism evidence="18 19">
    <name type="scientific">Iamia majanohamensis</name>
    <dbReference type="NCBI Taxonomy" id="467976"/>
    <lineage>
        <taxon>Bacteria</taxon>
        <taxon>Bacillati</taxon>
        <taxon>Actinomycetota</taxon>
        <taxon>Acidimicrobiia</taxon>
        <taxon>Acidimicrobiales</taxon>
        <taxon>Iamiaceae</taxon>
        <taxon>Iamia</taxon>
    </lineage>
</organism>
<comment type="subcellular location">
    <subcellularLocation>
        <location evidence="2 15">Cytoplasm</location>
    </subcellularLocation>
</comment>
<evidence type="ECO:0000313" key="19">
    <source>
        <dbReference type="Proteomes" id="UP001216390"/>
    </source>
</evidence>
<dbReference type="InterPro" id="IPR002301">
    <property type="entry name" value="Ile-tRNA-ligase"/>
</dbReference>
<feature type="short sequence motif" description="'HIGH' region" evidence="15">
    <location>
        <begin position="49"/>
        <end position="59"/>
    </location>
</feature>
<dbReference type="InterPro" id="IPR014729">
    <property type="entry name" value="Rossmann-like_a/b/a_fold"/>
</dbReference>
<dbReference type="SUPFAM" id="SSF50677">
    <property type="entry name" value="ValRS/IleRS/LeuRS editing domain"/>
    <property type="match status" value="1"/>
</dbReference>
<evidence type="ECO:0000256" key="13">
    <source>
        <dbReference type="ARBA" id="ARBA00025217"/>
    </source>
</evidence>
<keyword evidence="9 15" id="KW-0862">Zinc</keyword>
<keyword evidence="5 15" id="KW-0963">Cytoplasm</keyword>
<dbReference type="Pfam" id="PF19302">
    <property type="entry name" value="DUF5915"/>
    <property type="match status" value="1"/>
</dbReference>
<dbReference type="NCBIfam" id="TIGR00392">
    <property type="entry name" value="ileS"/>
    <property type="match status" value="1"/>
</dbReference>
<comment type="domain">
    <text evidence="15">IleRS has two distinct active sites: one for aminoacylation and one for editing. The misactivated valine is translocated from the active site to the editing site, which sterically excludes the correctly activated isoleucine. The single editing site contains two valyl binding pockets, one specific for each substrate (Val-AMP or Val-tRNA(Ile)).</text>
</comment>
<evidence type="ECO:0000256" key="12">
    <source>
        <dbReference type="ARBA" id="ARBA00023146"/>
    </source>
</evidence>